<comment type="caution">
    <text evidence="1">The sequence shown here is derived from an EMBL/GenBank/DDBJ whole genome shotgun (WGS) entry which is preliminary data.</text>
</comment>
<accession>T0ZJP0</accession>
<organism evidence="1">
    <name type="scientific">mine drainage metagenome</name>
    <dbReference type="NCBI Taxonomy" id="410659"/>
    <lineage>
        <taxon>unclassified sequences</taxon>
        <taxon>metagenomes</taxon>
        <taxon>ecological metagenomes</taxon>
    </lineage>
</organism>
<protein>
    <submittedName>
        <fullName evidence="1">Esterase</fullName>
    </submittedName>
</protein>
<evidence type="ECO:0000313" key="1">
    <source>
        <dbReference type="EMBL" id="EQD28964.1"/>
    </source>
</evidence>
<gene>
    <name evidence="1" type="ORF">B2A_14693</name>
</gene>
<name>T0ZJP0_9ZZZZ</name>
<reference evidence="1" key="1">
    <citation type="submission" date="2013-08" db="EMBL/GenBank/DDBJ databases">
        <authorList>
            <person name="Mendez C."/>
            <person name="Richter M."/>
            <person name="Ferrer M."/>
            <person name="Sanchez J."/>
        </authorList>
    </citation>
    <scope>NUCLEOTIDE SEQUENCE</scope>
</reference>
<dbReference type="SUPFAM" id="SSF53474">
    <property type="entry name" value="alpha/beta-Hydrolases"/>
    <property type="match status" value="1"/>
</dbReference>
<sequence>MAISDLLNNLGIKKFYLAGSSLGGWIAMEMVHRIMKPEKLILIDTAGSAPLEDSAYSHGIEQLLQEFAKENGKLFSGMIADIKPENFEVN</sequence>
<dbReference type="EMBL" id="AUZZ01010676">
    <property type="protein sequence ID" value="EQD28964.1"/>
    <property type="molecule type" value="Genomic_DNA"/>
</dbReference>
<feature type="non-terminal residue" evidence="1">
    <location>
        <position position="90"/>
    </location>
</feature>
<dbReference type="InterPro" id="IPR029058">
    <property type="entry name" value="AB_hydrolase_fold"/>
</dbReference>
<reference evidence="1" key="2">
    <citation type="journal article" date="2014" name="ISME J.">
        <title>Microbial stratification in low pH oxic and suboxic macroscopic growths along an acid mine drainage.</title>
        <authorList>
            <person name="Mendez-Garcia C."/>
            <person name="Mesa V."/>
            <person name="Sprenger R.R."/>
            <person name="Richter M."/>
            <person name="Diez M.S."/>
            <person name="Solano J."/>
            <person name="Bargiela R."/>
            <person name="Golyshina O.V."/>
            <person name="Manteca A."/>
            <person name="Ramos J.L."/>
            <person name="Gallego J.R."/>
            <person name="Llorente I."/>
            <person name="Martins Dos Santos V.A."/>
            <person name="Jensen O.N."/>
            <person name="Pelaez A.I."/>
            <person name="Sanchez J."/>
            <person name="Ferrer M."/>
        </authorList>
    </citation>
    <scope>NUCLEOTIDE SEQUENCE</scope>
</reference>
<proteinExistence type="predicted"/>
<dbReference type="Gene3D" id="3.40.50.1820">
    <property type="entry name" value="alpha/beta hydrolase"/>
    <property type="match status" value="1"/>
</dbReference>
<dbReference type="AlphaFoldDB" id="T0ZJP0"/>